<dbReference type="Proteomes" id="UP000822331">
    <property type="component" value="Unassembled WGS sequence"/>
</dbReference>
<dbReference type="EMBL" id="JAAMCP010000005">
    <property type="protein sequence ID" value="NTF37132.1"/>
    <property type="molecule type" value="Genomic_DNA"/>
</dbReference>
<reference evidence="3" key="2">
    <citation type="submission" date="2020-02" db="EMBL/GenBank/DDBJ databases">
        <title>Unexpected conservation and global transmission of agrobacterial virulence plasmids.</title>
        <authorList>
            <person name="Weisberg A.J."/>
            <person name="Davis E.W. II"/>
            <person name="Tabima J.R."/>
            <person name="Belcher M.S."/>
            <person name="Miller M."/>
            <person name="Kuo C.-H."/>
            <person name="Loper J.E."/>
            <person name="Grunwald N.J."/>
            <person name="Putnam M.L."/>
            <person name="Chang J.H."/>
        </authorList>
    </citation>
    <scope>NUCLEOTIDE SEQUENCE</scope>
    <source>
        <strain evidence="3">W2/73</strain>
    </source>
</reference>
<organism evidence="3 4">
    <name type="scientific">Agrobacterium rubi</name>
    <dbReference type="NCBI Taxonomy" id="28099"/>
    <lineage>
        <taxon>Bacteria</taxon>
        <taxon>Pseudomonadati</taxon>
        <taxon>Pseudomonadota</taxon>
        <taxon>Alphaproteobacteria</taxon>
        <taxon>Hyphomicrobiales</taxon>
        <taxon>Rhizobiaceae</taxon>
        <taxon>Rhizobium/Agrobacterium group</taxon>
        <taxon>Agrobacterium</taxon>
    </lineage>
</organism>
<feature type="domain" description="MaoC-like" evidence="1">
    <location>
        <begin position="27"/>
        <end position="121"/>
    </location>
</feature>
<dbReference type="InterPro" id="IPR002539">
    <property type="entry name" value="MaoC-like_dom"/>
</dbReference>
<dbReference type="Gene3D" id="3.10.129.10">
    <property type="entry name" value="Hotdog Thioesterase"/>
    <property type="match status" value="1"/>
</dbReference>
<evidence type="ECO:0000313" key="2">
    <source>
        <dbReference type="EMBL" id="NTF37132.1"/>
    </source>
</evidence>
<dbReference type="PANTHER" id="PTHR43664">
    <property type="entry name" value="MONOAMINE OXIDASE-RELATED"/>
    <property type="match status" value="1"/>
</dbReference>
<sequence>MRQRRRSSPVQYSFEDFTVGRRFPLGPKTVTAEEIIEFASEFDPQPMHLSEDAGKASILGGLAASGWHTCGMLMRMTVDSYISHSPSQAGLGVDYVEWKRPVLAGDTLSGTSTVLEQRVSKSRPGLGVIKLLHELQNQRGETVCVAQLNAMLATTTDGAVS</sequence>
<name>A0AAE7R8C1_9HYPH</name>
<keyword evidence="5" id="KW-1185">Reference proteome</keyword>
<accession>A0AAE7R8C1</accession>
<dbReference type="SUPFAM" id="SSF54637">
    <property type="entry name" value="Thioesterase/thiol ester dehydrase-isomerase"/>
    <property type="match status" value="1"/>
</dbReference>
<protein>
    <submittedName>
        <fullName evidence="3">MaoC family dehydratase</fullName>
    </submittedName>
</protein>
<dbReference type="CDD" id="cd03454">
    <property type="entry name" value="YdeM"/>
    <property type="match status" value="1"/>
</dbReference>
<evidence type="ECO:0000313" key="3">
    <source>
        <dbReference type="EMBL" id="QTG01532.1"/>
    </source>
</evidence>
<dbReference type="AlphaFoldDB" id="A0AAE7R8C1"/>
<evidence type="ECO:0000259" key="1">
    <source>
        <dbReference type="Pfam" id="PF01575"/>
    </source>
</evidence>
<dbReference type="InterPro" id="IPR029069">
    <property type="entry name" value="HotDog_dom_sf"/>
</dbReference>
<evidence type="ECO:0000313" key="4">
    <source>
        <dbReference type="Proteomes" id="UP000663912"/>
    </source>
</evidence>
<proteinExistence type="predicted"/>
<dbReference type="PANTHER" id="PTHR43664:SF1">
    <property type="entry name" value="BETA-METHYLMALYL-COA DEHYDRATASE"/>
    <property type="match status" value="1"/>
</dbReference>
<dbReference type="Proteomes" id="UP000663912">
    <property type="component" value="Chromosome 1"/>
</dbReference>
<dbReference type="Pfam" id="PF01575">
    <property type="entry name" value="MaoC_dehydratas"/>
    <property type="match status" value="1"/>
</dbReference>
<gene>
    <name evidence="2" type="ORF">G6L72_10490</name>
    <name evidence="3" type="ORF">G6M88_03710</name>
</gene>
<dbReference type="KEGG" id="arui:G6M88_03710"/>
<dbReference type="EMBL" id="CP049206">
    <property type="protein sequence ID" value="QTG01532.1"/>
    <property type="molecule type" value="Genomic_DNA"/>
</dbReference>
<dbReference type="InterPro" id="IPR052342">
    <property type="entry name" value="MCH/BMMD"/>
</dbReference>
<reference evidence="2 5" key="1">
    <citation type="journal article" date="2020" name="Science">
        <title>Unexpected conservation and global transmission of agrobacterial virulence plasmids.</title>
        <authorList>
            <person name="Weisberg A.J."/>
            <person name="Davis E.W. 2nd"/>
            <person name="Tabima J."/>
            <person name="Belcher M.S."/>
            <person name="Miller M."/>
            <person name="Kuo C.H."/>
            <person name="Loper J.E."/>
            <person name="Grunwald N.J."/>
            <person name="Putnam M.L."/>
            <person name="Chang J.H."/>
        </authorList>
    </citation>
    <scope>NUCLEOTIDE SEQUENCE [LARGE SCALE GENOMIC DNA]</scope>
    <source>
        <strain evidence="2 5">A19/93</strain>
    </source>
</reference>
<evidence type="ECO:0000313" key="5">
    <source>
        <dbReference type="Proteomes" id="UP000822331"/>
    </source>
</evidence>